<protein>
    <recommendedName>
        <fullName evidence="4">PD-(D/E)XK endonuclease-like domain-containing protein</fullName>
    </recommendedName>
</protein>
<dbReference type="Proteomes" id="UP001348641">
    <property type="component" value="Unassembled WGS sequence"/>
</dbReference>
<evidence type="ECO:0000313" key="3">
    <source>
        <dbReference type="Proteomes" id="UP001348641"/>
    </source>
</evidence>
<dbReference type="InterPro" id="IPR011604">
    <property type="entry name" value="PDDEXK-like_dom_sf"/>
</dbReference>
<evidence type="ECO:0000313" key="2">
    <source>
        <dbReference type="EMBL" id="MEE2054776.1"/>
    </source>
</evidence>
<evidence type="ECO:0000256" key="1">
    <source>
        <dbReference type="SAM" id="MobiDB-lite"/>
    </source>
</evidence>
<dbReference type="EMBL" id="JAUUCC010000128">
    <property type="protein sequence ID" value="MEE2054776.1"/>
    <property type="molecule type" value="Genomic_DNA"/>
</dbReference>
<proteinExistence type="predicted"/>
<evidence type="ECO:0008006" key="4">
    <source>
        <dbReference type="Google" id="ProtNLM"/>
    </source>
</evidence>
<reference evidence="2 3" key="1">
    <citation type="submission" date="2023-07" db="EMBL/GenBank/DDBJ databases">
        <authorList>
            <person name="Girao M."/>
            <person name="Carvalho M.F."/>
        </authorList>
    </citation>
    <scope>NUCLEOTIDE SEQUENCE [LARGE SCALE GENOMIC DNA]</scope>
    <source>
        <strain evidence="2 3">66/93</strain>
    </source>
</reference>
<name>A0ABU7KZQ0_9ACTN</name>
<gene>
    <name evidence="2" type="ORF">Q8A49_30195</name>
</gene>
<sequence>MSAPHEVGPLPDADTVLDLTSTQYEAELTYFIEHRIHHAPRSLQKALGPSEIGIECARRLAYKIAGTPEVHEGDGWLATIGTATHAWLADTFTAANTMLGQERFLLEQRVQIGSYAGEPVVGSTDLYDRVTRRVVDFKILGKTTLTSLRRKGPSTQYRTQGHAYGRGWAAAGHPVEKVAVWGLPRNSALADSHLWEEPYDETVAVAALDRLDGIATLVSSLGPAAAAVVPTADSYCSYCPWYRHGATVLTESCPGHPGSRVNTGRPSSVESLIA</sequence>
<dbReference type="Gene3D" id="3.90.320.10">
    <property type="match status" value="1"/>
</dbReference>
<accession>A0ABU7KZQ0</accession>
<feature type="compositionally biased region" description="Polar residues" evidence="1">
    <location>
        <begin position="260"/>
        <end position="274"/>
    </location>
</feature>
<comment type="caution">
    <text evidence="2">The sequence shown here is derived from an EMBL/GenBank/DDBJ whole genome shotgun (WGS) entry which is preliminary data.</text>
</comment>
<feature type="region of interest" description="Disordered" evidence="1">
    <location>
        <begin position="255"/>
        <end position="274"/>
    </location>
</feature>
<dbReference type="RefSeq" id="WP_330161595.1">
    <property type="nucleotide sequence ID" value="NZ_JAUUCC010000128.1"/>
</dbReference>
<organism evidence="2 3">
    <name type="scientific">Nocardiopsis tropica</name>
    <dbReference type="NCBI Taxonomy" id="109330"/>
    <lineage>
        <taxon>Bacteria</taxon>
        <taxon>Bacillati</taxon>
        <taxon>Actinomycetota</taxon>
        <taxon>Actinomycetes</taxon>
        <taxon>Streptosporangiales</taxon>
        <taxon>Nocardiopsidaceae</taxon>
        <taxon>Nocardiopsis</taxon>
    </lineage>
</organism>